<dbReference type="EMBL" id="KX018624">
    <property type="protein sequence ID" value="AND01167.1"/>
    <property type="molecule type" value="Genomic_DNA"/>
</dbReference>
<protein>
    <submittedName>
        <fullName evidence="2">Uncharacterized protein</fullName>
    </submittedName>
</protein>
<name>A0A172MLC3_LINUS</name>
<evidence type="ECO:0000313" key="2">
    <source>
        <dbReference type="EMBL" id="AND01167.1"/>
    </source>
</evidence>
<accession>A0A172MLC3</accession>
<reference evidence="2" key="1">
    <citation type="journal article" date="2016" name="Funct. Integr. Genomics">
        <title>Structural organization of fatty acid desaturase loci in linseed lines with contrasting linolenic acid contents.</title>
        <authorList>
            <person name="Thambugala D."/>
            <person name="Ragupathy R."/>
            <person name="Cloutier S."/>
        </authorList>
    </citation>
    <scope>NUCLEOTIDE SEQUENCE</scope>
</reference>
<sequence length="180" mass="20968">MLWPKGKPWHDPPATKETIGSSGSDYPDDDDDEFRSRDHMRRIIIELNSMTEAMEGYQDLKQRPILGDHIKLLYHGLGELSLAWIFFQPPANEIWSSKVKEDDDDDEIERLNEYRDISAKTAVVIYKLRGIQERKNEKEFNQQLANSSMEFKCRSEISGNYNSTAAYLGYVCLEEETKRK</sequence>
<dbReference type="AlphaFoldDB" id="A0A172MLC3"/>
<proteinExistence type="predicted"/>
<feature type="region of interest" description="Disordered" evidence="1">
    <location>
        <begin position="1"/>
        <end position="34"/>
    </location>
</feature>
<organism evidence="2">
    <name type="scientific">Linum usitatissimum</name>
    <name type="common">Flax</name>
    <name type="synonym">Linum humile</name>
    <dbReference type="NCBI Taxonomy" id="4006"/>
    <lineage>
        <taxon>Eukaryota</taxon>
        <taxon>Viridiplantae</taxon>
        <taxon>Streptophyta</taxon>
        <taxon>Embryophyta</taxon>
        <taxon>Tracheophyta</taxon>
        <taxon>Spermatophyta</taxon>
        <taxon>Magnoliopsida</taxon>
        <taxon>eudicotyledons</taxon>
        <taxon>Gunneridae</taxon>
        <taxon>Pentapetalae</taxon>
        <taxon>rosids</taxon>
        <taxon>fabids</taxon>
        <taxon>Malpighiales</taxon>
        <taxon>Linaceae</taxon>
        <taxon>Linum</taxon>
    </lineage>
</organism>
<evidence type="ECO:0000256" key="1">
    <source>
        <dbReference type="SAM" id="MobiDB-lite"/>
    </source>
</evidence>